<evidence type="ECO:0000313" key="4">
    <source>
        <dbReference type="Proteomes" id="UP000295066"/>
    </source>
</evidence>
<organism evidence="3 4">
    <name type="scientific">Aminivibrio pyruvatiphilus</name>
    <dbReference type="NCBI Taxonomy" id="1005740"/>
    <lineage>
        <taxon>Bacteria</taxon>
        <taxon>Thermotogati</taxon>
        <taxon>Synergistota</taxon>
        <taxon>Synergistia</taxon>
        <taxon>Synergistales</taxon>
        <taxon>Aminobacteriaceae</taxon>
        <taxon>Aminivibrio</taxon>
    </lineage>
</organism>
<dbReference type="PANTHER" id="PTHR21198:SF7">
    <property type="entry name" value="ASPARTATE-GLUTAMATE RACEMASE FAMILY"/>
    <property type="match status" value="1"/>
</dbReference>
<dbReference type="InterPro" id="IPR004380">
    <property type="entry name" value="Asp_race"/>
</dbReference>
<keyword evidence="2" id="KW-0413">Isomerase</keyword>
<dbReference type="PROSITE" id="PS00923">
    <property type="entry name" value="ASP_GLU_RACEMASE_1"/>
    <property type="match status" value="1"/>
</dbReference>
<evidence type="ECO:0000256" key="2">
    <source>
        <dbReference type="ARBA" id="ARBA00023235"/>
    </source>
</evidence>
<sequence>MVNSRQPDKILGVLGGMGPAAAAEFLRLLAERAPVSRDQEHAVTYLLSDPQVPDRSSAILGTGEDPTERLKKNLLTLAGWGADVLAVPCNTAHFFIDRFREELPVPLIHIIDETVGAAGRMSPAGAWLLATRGTMDSGLYQRYGEKRNYPFFVPSLEVQQKVQESIELVKSNRKAEGGELLKGVVLELWEERDLPICAACTELPLAYDASGLPQEKTVSSLGALCEACLRALYP</sequence>
<gene>
    <name evidence="3" type="ORF">C8D99_102203</name>
</gene>
<dbReference type="AlphaFoldDB" id="A0A4R8MFS0"/>
<comment type="caution">
    <text evidence="3">The sequence shown here is derived from an EMBL/GenBank/DDBJ whole genome shotgun (WGS) entry which is preliminary data.</text>
</comment>
<dbReference type="NCBIfam" id="TIGR00035">
    <property type="entry name" value="asp_race"/>
    <property type="match status" value="1"/>
</dbReference>
<comment type="similarity">
    <text evidence="1">Belongs to the aspartate/glutamate racemases family.</text>
</comment>
<keyword evidence="4" id="KW-1185">Reference proteome</keyword>
<dbReference type="Pfam" id="PF01177">
    <property type="entry name" value="Asp_Glu_race"/>
    <property type="match status" value="1"/>
</dbReference>
<dbReference type="PANTHER" id="PTHR21198">
    <property type="entry name" value="GLUTAMATE RACEMASE"/>
    <property type="match status" value="1"/>
</dbReference>
<proteinExistence type="inferred from homology"/>
<evidence type="ECO:0000256" key="1">
    <source>
        <dbReference type="ARBA" id="ARBA00007847"/>
    </source>
</evidence>
<dbReference type="Proteomes" id="UP000295066">
    <property type="component" value="Unassembled WGS sequence"/>
</dbReference>
<dbReference type="InterPro" id="IPR001920">
    <property type="entry name" value="Asp/Glu_race"/>
</dbReference>
<accession>A0A4R8MFS0</accession>
<dbReference type="SUPFAM" id="SSF53681">
    <property type="entry name" value="Aspartate/glutamate racemase"/>
    <property type="match status" value="2"/>
</dbReference>
<dbReference type="OrthoDB" id="9803739at2"/>
<dbReference type="InterPro" id="IPR018187">
    <property type="entry name" value="Asp/Glu_racemase_AS_1"/>
</dbReference>
<name>A0A4R8MFS0_9BACT</name>
<evidence type="ECO:0000313" key="3">
    <source>
        <dbReference type="EMBL" id="TDY63222.1"/>
    </source>
</evidence>
<dbReference type="GO" id="GO:0047661">
    <property type="term" value="F:amino-acid racemase activity"/>
    <property type="evidence" value="ECO:0007669"/>
    <property type="project" value="InterPro"/>
</dbReference>
<dbReference type="InterPro" id="IPR015942">
    <property type="entry name" value="Asp/Glu/hydantoin_racemase"/>
</dbReference>
<protein>
    <submittedName>
        <fullName evidence="3">Aspartate racemase</fullName>
    </submittedName>
</protein>
<dbReference type="RefSeq" id="WP_133956178.1">
    <property type="nucleotide sequence ID" value="NZ_SORI01000002.1"/>
</dbReference>
<dbReference type="Gene3D" id="3.40.50.1860">
    <property type="match status" value="2"/>
</dbReference>
<dbReference type="EMBL" id="SORI01000002">
    <property type="protein sequence ID" value="TDY63222.1"/>
    <property type="molecule type" value="Genomic_DNA"/>
</dbReference>
<reference evidence="3 4" key="1">
    <citation type="submission" date="2019-03" db="EMBL/GenBank/DDBJ databases">
        <title>Genomic Encyclopedia of Type Strains, Phase IV (KMG-IV): sequencing the most valuable type-strain genomes for metagenomic binning, comparative biology and taxonomic classification.</title>
        <authorList>
            <person name="Goeker M."/>
        </authorList>
    </citation>
    <scope>NUCLEOTIDE SEQUENCE [LARGE SCALE GENOMIC DNA]</scope>
    <source>
        <strain evidence="3 4">DSM 25964</strain>
    </source>
</reference>